<dbReference type="RefSeq" id="WP_209556339.1">
    <property type="nucleotide sequence ID" value="NZ_JAEDXU010000002.1"/>
</dbReference>
<evidence type="ECO:0000259" key="8">
    <source>
        <dbReference type="Pfam" id="PF02687"/>
    </source>
</evidence>
<feature type="transmembrane region" description="Helical" evidence="7">
    <location>
        <begin position="691"/>
        <end position="713"/>
    </location>
</feature>
<feature type="transmembrane region" description="Helical" evidence="7">
    <location>
        <begin position="356"/>
        <end position="374"/>
    </location>
</feature>
<dbReference type="Pfam" id="PF02687">
    <property type="entry name" value="FtsX"/>
    <property type="match status" value="2"/>
</dbReference>
<dbReference type="EMBL" id="JAEDXU010000002">
    <property type="protein sequence ID" value="MBP1045543.1"/>
    <property type="molecule type" value="Genomic_DNA"/>
</dbReference>
<keyword evidence="3 7" id="KW-0812">Transmembrane</keyword>
<comment type="similarity">
    <text evidence="6">Belongs to the ABC-4 integral membrane protein family.</text>
</comment>
<feature type="domain" description="ABC3 transporter permease C-terminal" evidence="8">
    <location>
        <begin position="264"/>
        <end position="384"/>
    </location>
</feature>
<proteinExistence type="inferred from homology"/>
<reference evidence="9 10" key="1">
    <citation type="submission" date="2020-12" db="EMBL/GenBank/DDBJ databases">
        <title>Vagococcus allomyrinae sp. nov. and Enterococcus lavae sp. nov., isolated from the larvae of Allomyrina dichotoma.</title>
        <authorList>
            <person name="Lee S.D."/>
        </authorList>
    </citation>
    <scope>NUCLEOTIDE SEQUENCE [LARGE SCALE GENOMIC DNA]</scope>
    <source>
        <strain evidence="9 10">BWM-S5</strain>
    </source>
</reference>
<comment type="subcellular location">
    <subcellularLocation>
        <location evidence="1">Cell membrane</location>
        <topology evidence="1">Multi-pass membrane protein</topology>
    </subcellularLocation>
</comment>
<keyword evidence="4 7" id="KW-1133">Transmembrane helix</keyword>
<evidence type="ECO:0000256" key="5">
    <source>
        <dbReference type="ARBA" id="ARBA00023136"/>
    </source>
</evidence>
<dbReference type="PANTHER" id="PTHR30572">
    <property type="entry name" value="MEMBRANE COMPONENT OF TRANSPORTER-RELATED"/>
    <property type="match status" value="1"/>
</dbReference>
<feature type="domain" description="ABC3 transporter permease C-terminal" evidence="8">
    <location>
        <begin position="690"/>
        <end position="797"/>
    </location>
</feature>
<feature type="transmembrane region" description="Helical" evidence="7">
    <location>
        <begin position="258"/>
        <end position="281"/>
    </location>
</feature>
<evidence type="ECO:0000256" key="1">
    <source>
        <dbReference type="ARBA" id="ARBA00004651"/>
    </source>
</evidence>
<feature type="transmembrane region" description="Helical" evidence="7">
    <location>
        <begin position="424"/>
        <end position="445"/>
    </location>
</feature>
<evidence type="ECO:0000256" key="7">
    <source>
        <dbReference type="SAM" id="Phobius"/>
    </source>
</evidence>
<sequence>MKEQRKAIRNLWMKSFISNKRRNFFVVLAILLTTLLITSVISLGSSLITANERQTIQYAGTIADANINDLTEQQYAMIKANDQLSAYGQQRTVGRIDETSLVKKKQTLLLHWYDESEWNGLRKEAITDFTGAFPKKEDEILVPLSALNALGIKKPKIGMTIPLIIEVDDEEQKQDFILSGYFKEFVTQKVPDFSYVLVSEAFSTKYPDPEKRNTVSVKYKQGDDLLEQNKHLAEQLKLSEYQEIKTTFMETTQNQTTVYLGVGLFALIILVSGGLLIYNVLYISIANDIRFFGLLKAIGTTGKQLRRIVINQALLLSVIGISAGLLLGWLLSFWLVPFALKSTNFADSVVVSTAPWIYISAAVFALITTLISSVKPAGVAAKVPPVLAIQFVETPIKLKKVRSKSGGKLYQMAWRNIFRDKKRAVTVILSMFLGITLFIGVNSAIDSMDFERIVLNDFTYDVDISATMDFEAVTGDGNEILAALENMEGISDLHAYLDETILVDYDAEKFSGYIDSYNKYFKYGRHDPKELNQKNFKGKLVGIDTKEVVKLMTDSGTDFDESGFSKGAFGLVQSSNPEDFSEIPTLDFTVLSTGEKQSVPVEGVIANDYLGIQAKGAPVIYVAKEAINQFTPYADMFSVAFNIEDEKEAAIISQLKAMIDEQPYFRIMSKSEMLEKAREEIMTFRLLGNTLAVVLALIGLLNFVNIITTSLIARKQELAILESIGMTRKQTNQVLAFEGFYYAAITGGLVLTIGSLVTIGLFQIVKNTAPMAVFSFPFLTMGLSLLLVSGLCIATPLVVMKLSGHQALADRIK</sequence>
<evidence type="ECO:0000313" key="10">
    <source>
        <dbReference type="Proteomes" id="UP000673375"/>
    </source>
</evidence>
<keyword evidence="10" id="KW-1185">Reference proteome</keyword>
<evidence type="ECO:0000256" key="6">
    <source>
        <dbReference type="ARBA" id="ARBA00038076"/>
    </source>
</evidence>
<name>A0ABS4CFZ3_9ENTE</name>
<gene>
    <name evidence="9" type="ORF">I6N96_04585</name>
</gene>
<evidence type="ECO:0000256" key="2">
    <source>
        <dbReference type="ARBA" id="ARBA00022475"/>
    </source>
</evidence>
<organism evidence="9 10">
    <name type="scientific">Enterococcus larvae</name>
    <dbReference type="NCBI Taxonomy" id="2794352"/>
    <lineage>
        <taxon>Bacteria</taxon>
        <taxon>Bacillati</taxon>
        <taxon>Bacillota</taxon>
        <taxon>Bacilli</taxon>
        <taxon>Lactobacillales</taxon>
        <taxon>Enterococcaceae</taxon>
        <taxon>Enterococcus</taxon>
    </lineage>
</organism>
<dbReference type="InterPro" id="IPR050250">
    <property type="entry name" value="Macrolide_Exporter_MacB"/>
</dbReference>
<dbReference type="PANTHER" id="PTHR30572:SF4">
    <property type="entry name" value="ABC TRANSPORTER PERMEASE YTRF"/>
    <property type="match status" value="1"/>
</dbReference>
<feature type="transmembrane region" description="Helical" evidence="7">
    <location>
        <begin position="774"/>
        <end position="799"/>
    </location>
</feature>
<keyword evidence="2" id="KW-1003">Cell membrane</keyword>
<protein>
    <submittedName>
        <fullName evidence="9">ABC transporter permease</fullName>
    </submittedName>
</protein>
<feature type="transmembrane region" description="Helical" evidence="7">
    <location>
        <begin position="313"/>
        <end position="336"/>
    </location>
</feature>
<dbReference type="InterPro" id="IPR003838">
    <property type="entry name" value="ABC3_permease_C"/>
</dbReference>
<evidence type="ECO:0000256" key="4">
    <source>
        <dbReference type="ARBA" id="ARBA00022989"/>
    </source>
</evidence>
<accession>A0ABS4CFZ3</accession>
<dbReference type="Proteomes" id="UP000673375">
    <property type="component" value="Unassembled WGS sequence"/>
</dbReference>
<evidence type="ECO:0000256" key="3">
    <source>
        <dbReference type="ARBA" id="ARBA00022692"/>
    </source>
</evidence>
<feature type="transmembrane region" description="Helical" evidence="7">
    <location>
        <begin position="734"/>
        <end position="762"/>
    </location>
</feature>
<comment type="caution">
    <text evidence="9">The sequence shown here is derived from an EMBL/GenBank/DDBJ whole genome shotgun (WGS) entry which is preliminary data.</text>
</comment>
<evidence type="ECO:0000313" key="9">
    <source>
        <dbReference type="EMBL" id="MBP1045543.1"/>
    </source>
</evidence>
<keyword evidence="5 7" id="KW-0472">Membrane</keyword>